<dbReference type="Pfam" id="PF01557">
    <property type="entry name" value="FAA_hydrolase"/>
    <property type="match status" value="1"/>
</dbReference>
<gene>
    <name evidence="4" type="ORF">U14_02863</name>
</gene>
<feature type="domain" description="Fumarylacetoacetase-like C-terminal" evidence="3">
    <location>
        <begin position="95"/>
        <end position="300"/>
    </location>
</feature>
<dbReference type="Proteomes" id="UP000030700">
    <property type="component" value="Unassembled WGS sequence"/>
</dbReference>
<dbReference type="InterPro" id="IPR051121">
    <property type="entry name" value="FAH"/>
</dbReference>
<dbReference type="STRING" id="1499966.U14_02863"/>
<dbReference type="InterPro" id="IPR036663">
    <property type="entry name" value="Fumarylacetoacetase_C_sf"/>
</dbReference>
<dbReference type="FunFam" id="3.90.850.10:FF:000002">
    <property type="entry name" value="2-hydroxyhepta-2,4-diene-1,7-dioate isomerase"/>
    <property type="match status" value="1"/>
</dbReference>
<dbReference type="AlphaFoldDB" id="A0A081BMK2"/>
<dbReference type="InterPro" id="IPR011234">
    <property type="entry name" value="Fumarylacetoacetase-like_C"/>
</dbReference>
<comment type="similarity">
    <text evidence="1">Belongs to the FAH family.</text>
</comment>
<accession>A0A081BMK2</accession>
<keyword evidence="4" id="KW-0378">Hydrolase</keyword>
<evidence type="ECO:0000256" key="2">
    <source>
        <dbReference type="ARBA" id="ARBA00022723"/>
    </source>
</evidence>
<dbReference type="Gene3D" id="3.90.850.10">
    <property type="entry name" value="Fumarylacetoacetase-like, C-terminal domain"/>
    <property type="match status" value="1"/>
</dbReference>
<organism evidence="4">
    <name type="scientific">Candidatus Moduliflexus flocculans</name>
    <dbReference type="NCBI Taxonomy" id="1499966"/>
    <lineage>
        <taxon>Bacteria</taxon>
        <taxon>Candidatus Moduliflexota</taxon>
        <taxon>Candidatus Moduliflexia</taxon>
        <taxon>Candidatus Moduliflexales</taxon>
        <taxon>Candidatus Moduliflexaceae</taxon>
    </lineage>
</organism>
<dbReference type="HOGENOM" id="CLU_028458_3_1_0"/>
<dbReference type="SUPFAM" id="SSF56529">
    <property type="entry name" value="FAH"/>
    <property type="match status" value="1"/>
</dbReference>
<keyword evidence="2" id="KW-0479">Metal-binding</keyword>
<dbReference type="GO" id="GO:0046872">
    <property type="term" value="F:metal ion binding"/>
    <property type="evidence" value="ECO:0007669"/>
    <property type="project" value="UniProtKB-KW"/>
</dbReference>
<dbReference type="GO" id="GO:0019752">
    <property type="term" value="P:carboxylic acid metabolic process"/>
    <property type="evidence" value="ECO:0007669"/>
    <property type="project" value="UniProtKB-ARBA"/>
</dbReference>
<dbReference type="EMBL" id="DF820457">
    <property type="protein sequence ID" value="GAK51618.1"/>
    <property type="molecule type" value="Genomic_DNA"/>
</dbReference>
<evidence type="ECO:0000256" key="1">
    <source>
        <dbReference type="ARBA" id="ARBA00010211"/>
    </source>
</evidence>
<evidence type="ECO:0000313" key="5">
    <source>
        <dbReference type="Proteomes" id="UP000030700"/>
    </source>
</evidence>
<name>A0A081BMK2_9BACT</name>
<evidence type="ECO:0000313" key="4">
    <source>
        <dbReference type="EMBL" id="GAK51618.1"/>
    </source>
</evidence>
<reference evidence="4" key="1">
    <citation type="journal article" date="2015" name="PeerJ">
        <title>First genomic representation of candidate bacterial phylum KSB3 points to enhanced environmental sensing as a trigger of wastewater bulking.</title>
        <authorList>
            <person name="Sekiguchi Y."/>
            <person name="Ohashi A."/>
            <person name="Parks D.H."/>
            <person name="Yamauchi T."/>
            <person name="Tyson G.W."/>
            <person name="Hugenholtz P."/>
        </authorList>
    </citation>
    <scope>NUCLEOTIDE SEQUENCE [LARGE SCALE GENOMIC DNA]</scope>
</reference>
<evidence type="ECO:0000259" key="3">
    <source>
        <dbReference type="Pfam" id="PF01557"/>
    </source>
</evidence>
<dbReference type="GO" id="GO:0016853">
    <property type="term" value="F:isomerase activity"/>
    <property type="evidence" value="ECO:0007669"/>
    <property type="project" value="UniProtKB-ARBA"/>
</dbReference>
<protein>
    <submittedName>
        <fullName evidence="4">Fumarylacetoacetate hydrolase family protein</fullName>
    </submittedName>
</protein>
<dbReference type="PANTHER" id="PTHR42796:SF4">
    <property type="entry name" value="FUMARYLACETOACETATE HYDROLASE DOMAIN-CONTAINING PROTEIN 2A"/>
    <property type="match status" value="1"/>
</dbReference>
<sequence>MKLLTYIQDEQQLVGALLDDTTVLDVKAAAYSFASPREVDASSLKIFVEQGDDAVQTVRILLDEAREYRKSWEDWGFLFPLASLKLAAPIPNPSKVVAIGQNYIDHCREQNAPIPERPIIFAKFPTSVIGHGDAITWPPDLTKEVDYEAELGVVIGKRARCVRKEDAFDYVAGYLNANDVSARDLQFGDKQWVRGKSLDTFCPLGPYLVTKDEIVDPHNLRIRATLNGNVMQDSNTSNLIFRIPELIEFASAAFTLLPGDILLTGTPPGVGVFRTPKVLMQPGDTITIEVEGLGTLTNPVAAWENYSRC</sequence>
<proteinExistence type="inferred from homology"/>
<dbReference type="GO" id="GO:0016787">
    <property type="term" value="F:hydrolase activity"/>
    <property type="evidence" value="ECO:0007669"/>
    <property type="project" value="UniProtKB-KW"/>
</dbReference>
<keyword evidence="5" id="KW-1185">Reference proteome</keyword>
<dbReference type="PANTHER" id="PTHR42796">
    <property type="entry name" value="FUMARYLACETOACETATE HYDROLASE DOMAIN-CONTAINING PROTEIN 2A-RELATED"/>
    <property type="match status" value="1"/>
</dbReference>